<evidence type="ECO:0000313" key="3">
    <source>
        <dbReference type="EMBL" id="GIO46647.1"/>
    </source>
</evidence>
<feature type="transmembrane region" description="Helical" evidence="2">
    <location>
        <begin position="102"/>
        <end position="124"/>
    </location>
</feature>
<keyword evidence="2" id="KW-0812">Transmembrane</keyword>
<name>A0A920CRU4_9BACL</name>
<accession>A0A920CRU4</accession>
<comment type="caution">
    <text evidence="3">The sequence shown here is derived from an EMBL/GenBank/DDBJ whole genome shotgun (WGS) entry which is preliminary data.</text>
</comment>
<feature type="region of interest" description="Disordered" evidence="1">
    <location>
        <begin position="1"/>
        <end position="20"/>
    </location>
</feature>
<evidence type="ECO:0000256" key="1">
    <source>
        <dbReference type="SAM" id="MobiDB-lite"/>
    </source>
</evidence>
<sequence>MKRNKRERQGDNPKKACPPQAINEAGEMEAEDEALVKQLLRGFDQMDLTIMHPEPPPLYELEQFVAGHKQKLRKQAALEWILFLVIAVVVIGGNMLLAVSSFAAFIAIQGALFVSVIVFVLRFWRKARKKVKSGHA</sequence>
<dbReference type="EMBL" id="BORT01000004">
    <property type="protein sequence ID" value="GIO46647.1"/>
    <property type="molecule type" value="Genomic_DNA"/>
</dbReference>
<keyword evidence="2" id="KW-0472">Membrane</keyword>
<organism evidence="3 4">
    <name type="scientific">Paenibacillus azoreducens</name>
    <dbReference type="NCBI Taxonomy" id="116718"/>
    <lineage>
        <taxon>Bacteria</taxon>
        <taxon>Bacillati</taxon>
        <taxon>Bacillota</taxon>
        <taxon>Bacilli</taxon>
        <taxon>Bacillales</taxon>
        <taxon>Paenibacillaceae</taxon>
        <taxon>Paenibacillus</taxon>
    </lineage>
</organism>
<dbReference type="InterPro" id="IPR035238">
    <property type="entry name" value="DUF5345"/>
</dbReference>
<dbReference type="Proteomes" id="UP000682811">
    <property type="component" value="Unassembled WGS sequence"/>
</dbReference>
<proteinExistence type="predicted"/>
<evidence type="ECO:0000313" key="4">
    <source>
        <dbReference type="Proteomes" id="UP000682811"/>
    </source>
</evidence>
<evidence type="ECO:0008006" key="5">
    <source>
        <dbReference type="Google" id="ProtNLM"/>
    </source>
</evidence>
<dbReference type="RefSeq" id="WP_194233296.1">
    <property type="nucleotide sequence ID" value="NZ_AP025343.1"/>
</dbReference>
<protein>
    <recommendedName>
        <fullName evidence="5">YxlC family protein</fullName>
    </recommendedName>
</protein>
<dbReference type="AlphaFoldDB" id="A0A920CRU4"/>
<keyword evidence="4" id="KW-1185">Reference proteome</keyword>
<reference evidence="3 4" key="1">
    <citation type="submission" date="2021-03" db="EMBL/GenBank/DDBJ databases">
        <title>Antimicrobial resistance genes in bacteria isolated from Japanese honey, and their potential for conferring macrolide and lincosamide resistance in the American foulbrood pathogen Paenibacillus larvae.</title>
        <authorList>
            <person name="Okamoto M."/>
            <person name="Kumagai M."/>
            <person name="Kanamori H."/>
            <person name="Takamatsu D."/>
        </authorList>
    </citation>
    <scope>NUCLEOTIDE SEQUENCE [LARGE SCALE GENOMIC DNA]</scope>
    <source>
        <strain evidence="3 4">J34TS1</strain>
    </source>
</reference>
<dbReference type="Pfam" id="PF17280">
    <property type="entry name" value="DUF5345"/>
    <property type="match status" value="1"/>
</dbReference>
<keyword evidence="2" id="KW-1133">Transmembrane helix</keyword>
<evidence type="ECO:0000256" key="2">
    <source>
        <dbReference type="SAM" id="Phobius"/>
    </source>
</evidence>
<feature type="transmembrane region" description="Helical" evidence="2">
    <location>
        <begin position="77"/>
        <end position="96"/>
    </location>
</feature>
<gene>
    <name evidence="3" type="ORF">J34TS1_14120</name>
</gene>